<reference evidence="1" key="1">
    <citation type="submission" date="2020-03" db="EMBL/GenBank/DDBJ databases">
        <title>The deep terrestrial virosphere.</title>
        <authorList>
            <person name="Holmfeldt K."/>
            <person name="Nilsson E."/>
            <person name="Simone D."/>
            <person name="Lopez-Fernandez M."/>
            <person name="Wu X."/>
            <person name="de Brujin I."/>
            <person name="Lundin D."/>
            <person name="Andersson A."/>
            <person name="Bertilsson S."/>
            <person name="Dopson M."/>
        </authorList>
    </citation>
    <scope>NUCLEOTIDE SEQUENCE</scope>
    <source>
        <strain evidence="1">MM415A01302</strain>
    </source>
</reference>
<gene>
    <name evidence="1" type="ORF">MM415A01302_0003</name>
</gene>
<accession>A0A6M3K657</accession>
<organism evidence="1">
    <name type="scientific">viral metagenome</name>
    <dbReference type="NCBI Taxonomy" id="1070528"/>
    <lineage>
        <taxon>unclassified sequences</taxon>
        <taxon>metagenomes</taxon>
        <taxon>organismal metagenomes</taxon>
    </lineage>
</organism>
<sequence length="69" mass="7779">MTENKVEATVCNTCKRNHSEYQPCPKRITRALLGRPGAINRLSPADLMWISKSTFNVAETVEELLADQM</sequence>
<dbReference type="AlphaFoldDB" id="A0A6M3K657"/>
<protein>
    <submittedName>
        <fullName evidence="1">Uncharacterized protein</fullName>
    </submittedName>
</protein>
<proteinExistence type="predicted"/>
<evidence type="ECO:0000313" key="1">
    <source>
        <dbReference type="EMBL" id="QJA77428.1"/>
    </source>
</evidence>
<name>A0A6M3K657_9ZZZZ</name>
<dbReference type="EMBL" id="MT142283">
    <property type="protein sequence ID" value="QJA77428.1"/>
    <property type="molecule type" value="Genomic_DNA"/>
</dbReference>